<dbReference type="InterPro" id="IPR023974">
    <property type="entry name" value="HxsD"/>
</dbReference>
<name>A0ABY2G6G8_9FLAO</name>
<protein>
    <submittedName>
        <fullName evidence="1">His-Xaa-Ser system protein HxsD</fullName>
    </submittedName>
</protein>
<comment type="caution">
    <text evidence="1">The sequence shown here is derived from an EMBL/GenBank/DDBJ whole genome shotgun (WGS) entry which is preliminary data.</text>
</comment>
<dbReference type="NCBIfam" id="TIGR03976">
    <property type="entry name" value="chp_LLNDYxLRE"/>
    <property type="match status" value="1"/>
</dbReference>
<sequence length="106" mass="12534">MVIVLQKSVYKLEAIRNTIYWFSKDFEILLTEDENFFNISSDDFNETIKKDFIKSLNDFSLREQINIETKDIKNLVVSKAFYPDLIKFKDIGEFDDPINILKKNGN</sequence>
<dbReference type="Proteomes" id="UP000294930">
    <property type="component" value="Unassembled WGS sequence"/>
</dbReference>
<keyword evidence="2" id="KW-1185">Reference proteome</keyword>
<gene>
    <name evidence="1" type="ORF">A8975_1070</name>
</gene>
<evidence type="ECO:0000313" key="2">
    <source>
        <dbReference type="Proteomes" id="UP000294930"/>
    </source>
</evidence>
<dbReference type="EMBL" id="SOQZ01000002">
    <property type="protein sequence ID" value="TDY12307.1"/>
    <property type="molecule type" value="Genomic_DNA"/>
</dbReference>
<evidence type="ECO:0000313" key="1">
    <source>
        <dbReference type="EMBL" id="TDY12307.1"/>
    </source>
</evidence>
<organism evidence="1 2">
    <name type="scientific">Meridianimaribacter flavus</name>
    <dbReference type="NCBI Taxonomy" id="571115"/>
    <lineage>
        <taxon>Bacteria</taxon>
        <taxon>Pseudomonadati</taxon>
        <taxon>Bacteroidota</taxon>
        <taxon>Flavobacteriia</taxon>
        <taxon>Flavobacteriales</taxon>
        <taxon>Flavobacteriaceae</taxon>
        <taxon>Meridianimaribacter</taxon>
    </lineage>
</organism>
<accession>A0ABY2G6G8</accession>
<dbReference type="RefSeq" id="WP_134198945.1">
    <property type="nucleotide sequence ID" value="NZ_SOQZ01000002.1"/>
</dbReference>
<proteinExistence type="predicted"/>
<reference evidence="1 2" key="1">
    <citation type="submission" date="2019-03" db="EMBL/GenBank/DDBJ databases">
        <title>Genomic Encyclopedia of Type Strains, Phase III (KMG-III): the genomes of soil and plant-associated and newly described type strains.</title>
        <authorList>
            <person name="Whitman W."/>
        </authorList>
    </citation>
    <scope>NUCLEOTIDE SEQUENCE [LARGE SCALE GENOMIC DNA]</scope>
    <source>
        <strain evidence="1 2">CGMCC 1.10957</strain>
    </source>
</reference>